<dbReference type="SUPFAM" id="SSF56322">
    <property type="entry name" value="ADC synthase"/>
    <property type="match status" value="1"/>
</dbReference>
<keyword evidence="2 6" id="KW-0456">Lyase</keyword>
<dbReference type="InterPro" id="IPR015890">
    <property type="entry name" value="Chorismate_C"/>
</dbReference>
<dbReference type="PANTHER" id="PTHR11236:SF49">
    <property type="entry name" value="ANTHRANILATE SYNTHASE COMPONENT 1"/>
    <property type="match status" value="1"/>
</dbReference>
<proteinExistence type="predicted"/>
<evidence type="ECO:0000259" key="4">
    <source>
        <dbReference type="Pfam" id="PF00425"/>
    </source>
</evidence>
<dbReference type="PANTHER" id="PTHR11236">
    <property type="entry name" value="AMINOBENZOATE/ANTHRANILATE SYNTHASE"/>
    <property type="match status" value="1"/>
</dbReference>
<gene>
    <name evidence="6" type="ORF">FSZ31_05070</name>
</gene>
<dbReference type="EC" id="4.1.3.27" evidence="1"/>
<dbReference type="GO" id="GO:0000162">
    <property type="term" value="P:L-tryptophan biosynthetic process"/>
    <property type="evidence" value="ECO:0007669"/>
    <property type="project" value="TreeGrafter"/>
</dbReference>
<dbReference type="InterPro" id="IPR006805">
    <property type="entry name" value="Anth_synth_I_N"/>
</dbReference>
<name>A0A5C6UNC9_9SPHN</name>
<dbReference type="InterPro" id="IPR005801">
    <property type="entry name" value="ADC_synthase"/>
</dbReference>
<keyword evidence="7" id="KW-1185">Reference proteome</keyword>
<sequence length="571" mass="60844">MRRRRPADRSPRRPRTGALRRCAIALSGAVRRADARARARRSRGRAHIVRRDTAGGTGDAIALHRRLSLPADALALHAALTDRGERSDTMLFERTVGPTLILDAAALRIVARGQRVTAEALSANGENLLALLVDRLLVHVTDSAPTAVQFDFPRPTGDDPAARLAAPSPFDVLRAALAPVSRSPEEPFTLALPGIVAFDHVDLFEDLPANAADPLDFPDLVFWVAESLVVIDPGAPPRLICTAFGSADAAASTRAFNDASQRLTALVARCAAAPPFAPVPVAALNDHRAETDLDDAAYRAVVSAMREHIAAGEVYQIVPSRSFRLPCSDPYAAYAALRAFDPSPYRYYVTAPDHTLFGASPETSVRVYREFGTAMVEVKPIAGTRPRGASPDADDRQEADMRLDTKELAEHMMLVDLARNDVARVSTSGTRRIARLMTTERYARVMHLVSSVTGQLREGHDGLHALVACLNVGTLSGAPKLRATQLLRGVEATKRGPYGGAIGWLNGDGDIDTGVVIRTAVVQDAIATVRAGAGVVHDSDPQAEADETRRKADAVLGIIAGVEAAGGASNA</sequence>
<comment type="caution">
    <text evidence="6">The sequence shown here is derived from an EMBL/GenBank/DDBJ whole genome shotgun (WGS) entry which is preliminary data.</text>
</comment>
<reference evidence="6 7" key="1">
    <citation type="submission" date="2019-08" db="EMBL/GenBank/DDBJ databases">
        <title>Sphingorhabdus soil sp. nov., isolated from arctic soil.</title>
        <authorList>
            <person name="Liu Y."/>
        </authorList>
    </citation>
    <scope>NUCLEOTIDE SEQUENCE [LARGE SCALE GENOMIC DNA]</scope>
    <source>
        <strain evidence="6 7">D-2Q-5-6</strain>
    </source>
</reference>
<organism evidence="6 7">
    <name type="scientific">Flavisphingopyxis soli</name>
    <dbReference type="NCBI Taxonomy" id="2601267"/>
    <lineage>
        <taxon>Bacteria</taxon>
        <taxon>Pseudomonadati</taxon>
        <taxon>Pseudomonadota</taxon>
        <taxon>Alphaproteobacteria</taxon>
        <taxon>Sphingomonadales</taxon>
        <taxon>Sphingopyxidaceae</taxon>
        <taxon>Flavisphingopyxis</taxon>
    </lineage>
</organism>
<protein>
    <recommendedName>
        <fullName evidence="1">anthranilate synthase</fullName>
        <ecNumber evidence="1">4.1.3.27</ecNumber>
    </recommendedName>
</protein>
<feature type="domain" description="Anthranilate synthase component I N-terminal" evidence="5">
    <location>
        <begin position="163"/>
        <end position="232"/>
    </location>
</feature>
<dbReference type="Pfam" id="PF00425">
    <property type="entry name" value="Chorismate_bind"/>
    <property type="match status" value="1"/>
</dbReference>
<evidence type="ECO:0000259" key="5">
    <source>
        <dbReference type="Pfam" id="PF04715"/>
    </source>
</evidence>
<comment type="catalytic activity">
    <reaction evidence="3">
        <text>chorismate + L-glutamine = anthranilate + pyruvate + L-glutamate + H(+)</text>
        <dbReference type="Rhea" id="RHEA:21732"/>
        <dbReference type="ChEBI" id="CHEBI:15361"/>
        <dbReference type="ChEBI" id="CHEBI:15378"/>
        <dbReference type="ChEBI" id="CHEBI:16567"/>
        <dbReference type="ChEBI" id="CHEBI:29748"/>
        <dbReference type="ChEBI" id="CHEBI:29985"/>
        <dbReference type="ChEBI" id="CHEBI:58359"/>
        <dbReference type="EC" id="4.1.3.27"/>
    </reaction>
</comment>
<accession>A0A5C6UNC9</accession>
<dbReference type="Gene3D" id="3.60.120.10">
    <property type="entry name" value="Anthranilate synthase"/>
    <property type="match status" value="1"/>
</dbReference>
<evidence type="ECO:0000256" key="2">
    <source>
        <dbReference type="ARBA" id="ARBA00023239"/>
    </source>
</evidence>
<dbReference type="EMBL" id="VOPY01000001">
    <property type="protein sequence ID" value="TXC74090.1"/>
    <property type="molecule type" value="Genomic_DNA"/>
</dbReference>
<evidence type="ECO:0000313" key="6">
    <source>
        <dbReference type="EMBL" id="TXC74090.1"/>
    </source>
</evidence>
<evidence type="ECO:0000313" key="7">
    <source>
        <dbReference type="Proteomes" id="UP000321129"/>
    </source>
</evidence>
<dbReference type="Pfam" id="PF04715">
    <property type="entry name" value="Anth_synt_I_N"/>
    <property type="match status" value="1"/>
</dbReference>
<dbReference type="NCBIfam" id="NF010079">
    <property type="entry name" value="PRK13564.1"/>
    <property type="match status" value="1"/>
</dbReference>
<feature type="domain" description="Chorismate-utilising enzyme C-terminal" evidence="4">
    <location>
        <begin position="295"/>
        <end position="551"/>
    </location>
</feature>
<dbReference type="Proteomes" id="UP000321129">
    <property type="component" value="Unassembled WGS sequence"/>
</dbReference>
<dbReference type="AlphaFoldDB" id="A0A5C6UNC9"/>
<evidence type="ECO:0000256" key="3">
    <source>
        <dbReference type="ARBA" id="ARBA00047683"/>
    </source>
</evidence>
<dbReference type="InterPro" id="IPR019999">
    <property type="entry name" value="Anth_synth_I-like"/>
</dbReference>
<evidence type="ECO:0000256" key="1">
    <source>
        <dbReference type="ARBA" id="ARBA00012266"/>
    </source>
</evidence>
<dbReference type="PRINTS" id="PR00095">
    <property type="entry name" value="ANTSNTHASEI"/>
</dbReference>
<dbReference type="GO" id="GO:0004049">
    <property type="term" value="F:anthranilate synthase activity"/>
    <property type="evidence" value="ECO:0007669"/>
    <property type="project" value="UniProtKB-EC"/>
</dbReference>